<feature type="coiled-coil region" evidence="1">
    <location>
        <begin position="63"/>
        <end position="114"/>
    </location>
</feature>
<proteinExistence type="predicted"/>
<feature type="region of interest" description="Disordered" evidence="2">
    <location>
        <begin position="22"/>
        <end position="51"/>
    </location>
</feature>
<keyword evidence="1" id="KW-0175">Coiled coil</keyword>
<name>A0A3G4ZQ42_9VIRU</name>
<evidence type="ECO:0000313" key="3">
    <source>
        <dbReference type="EMBL" id="AYV75569.1"/>
    </source>
</evidence>
<sequence length="124" mass="14690">MSNNHPKSNNCVPHHDYNYNDNIKYTETDTDTDNDSIGTFRTESTESLSSVSERIHPDIHNYITELQHQVDEIEQIKKTLKLNSDTIYKLDNTKLEYEKKIQKLEYEYENKINKLINKKIKKAL</sequence>
<evidence type="ECO:0000256" key="1">
    <source>
        <dbReference type="SAM" id="Coils"/>
    </source>
</evidence>
<protein>
    <submittedName>
        <fullName evidence="3">Uncharacterized protein</fullName>
    </submittedName>
</protein>
<accession>A0A3G4ZQ42</accession>
<reference evidence="3" key="1">
    <citation type="submission" date="2018-10" db="EMBL/GenBank/DDBJ databases">
        <title>Hidden diversity of soil giant viruses.</title>
        <authorList>
            <person name="Schulz F."/>
            <person name="Alteio L."/>
            <person name="Goudeau D."/>
            <person name="Ryan E.M."/>
            <person name="Malmstrom R.R."/>
            <person name="Blanchard J."/>
            <person name="Woyke T."/>
        </authorList>
    </citation>
    <scope>NUCLEOTIDE SEQUENCE</scope>
    <source>
        <strain evidence="3">TEV1</strain>
    </source>
</reference>
<organism evidence="3">
    <name type="scientific">Terrestrivirus sp</name>
    <dbReference type="NCBI Taxonomy" id="2487775"/>
    <lineage>
        <taxon>Viruses</taxon>
        <taxon>Varidnaviria</taxon>
        <taxon>Bamfordvirae</taxon>
        <taxon>Nucleocytoviricota</taxon>
        <taxon>Megaviricetes</taxon>
        <taxon>Imitervirales</taxon>
        <taxon>Mimiviridae</taxon>
        <taxon>Klosneuvirinae</taxon>
    </lineage>
</organism>
<dbReference type="EMBL" id="MK071980">
    <property type="protein sequence ID" value="AYV75569.1"/>
    <property type="molecule type" value="Genomic_DNA"/>
</dbReference>
<gene>
    <name evidence="3" type="ORF">Terrestrivirus2_77</name>
</gene>
<evidence type="ECO:0000256" key="2">
    <source>
        <dbReference type="SAM" id="MobiDB-lite"/>
    </source>
</evidence>